<dbReference type="InterPro" id="IPR010609">
    <property type="entry name" value="Gp5_C"/>
</dbReference>
<dbReference type="InterPro" id="IPR017847">
    <property type="entry name" value="T6SS_RhsGE_Vgr_subset"/>
</dbReference>
<evidence type="ECO:0000259" key="5">
    <source>
        <dbReference type="Pfam" id="PF04717"/>
    </source>
</evidence>
<dbReference type="EMBL" id="CP022098">
    <property type="protein sequence ID" value="ATB37779.1"/>
    <property type="molecule type" value="Genomic_DNA"/>
</dbReference>
<dbReference type="SUPFAM" id="SSF69279">
    <property type="entry name" value="Phage tail proteins"/>
    <property type="match status" value="2"/>
</dbReference>
<dbReference type="InterPro" id="IPR006533">
    <property type="entry name" value="T6SS_Vgr_RhsGE"/>
</dbReference>
<keyword evidence="3" id="KW-0964">Secreted</keyword>
<sequence>MEPYHKAPTWIEHPLVTGTQAGATSLEAHGAPLRGGDGTCFEPIQTHETKGDFVIANAALQANQAEFEFQVGPHAAGDLAVVGFEANEFLSQPYSVEVTLAAPPDVEVDDKALLGQRALLTVQLGDGTARFFQGIVVRVARWEAGRSPEQQRHRVTLVPRLWTLRHTRRSRIFQEMTVPDIVHKVLNEAMVEHKLSLKGSYPPRNYCVQYRESDLEFVQRLLEEEGIFYYFEHAEDSHLMVLSDTSLTCPAMTGDARLVFRERSKLVAGSESVHAFSSQMQVQPGAVALRDFNFVRPGQDLTATADEGETALEIYDYPARYEEPGAGKALAKVRLEELRARVEHLAGASNCRRLCTGYSFELDEHPVGAFNRSYLVLSVKHVGRQPEVLTFEQAQPGSKEGYHNEFTCLSAQVPYRPPRDTRHPFIAGAQTAIVVGPPGEEIHTDEHGRIKVQFHWDREGKGDDRSSCWIRVSQAWAGPGWGALYLPRIGQEVVVEFLEGDPDRPIVTGSVYNGQNPPPIDLPRDKTQSTLRSSSSPGGNGYNELRIEDAAGAEQIYLHAQKDFQIVVENDKTQEVRGNETLLVKKDRSRTIEGNQSLEVKKNDDTVIGGNQSLEVVKDRSTTVTGNHTESVMGDQSIQVGGNQNVSVSLASAETVGLGKMLNVGGAYAVTVGGALNQLVGGLKSEQVGGAKVEVVGAKKSETVKGSRTLQVGGDMSEQVDKSRTLKVGKDLLLSVGGKLNHAVKDSYTLSAKELSLVAQEQFTLKVGSATLQVKKNGDVVIKGAKIEITASGDVIIKGSKISEN</sequence>
<dbReference type="PANTHER" id="PTHR32305">
    <property type="match status" value="1"/>
</dbReference>
<dbReference type="Gene3D" id="4.10.220.110">
    <property type="match status" value="1"/>
</dbReference>
<feature type="region of interest" description="Disordered" evidence="4">
    <location>
        <begin position="510"/>
        <end position="543"/>
    </location>
</feature>
<evidence type="ECO:0000259" key="6">
    <source>
        <dbReference type="Pfam" id="PF22178"/>
    </source>
</evidence>
<dbReference type="InterPro" id="IPR037026">
    <property type="entry name" value="Vgr_OB-fold_dom_sf"/>
</dbReference>
<dbReference type="SUPFAM" id="SSF69255">
    <property type="entry name" value="gp5 N-terminal domain-like"/>
    <property type="match status" value="1"/>
</dbReference>
<dbReference type="Proteomes" id="UP000217257">
    <property type="component" value="Chromosome"/>
</dbReference>
<evidence type="ECO:0000256" key="2">
    <source>
        <dbReference type="ARBA" id="ARBA00005558"/>
    </source>
</evidence>
<evidence type="ECO:0000256" key="1">
    <source>
        <dbReference type="ARBA" id="ARBA00004613"/>
    </source>
</evidence>
<dbReference type="AlphaFoldDB" id="A0A250J1B2"/>
<dbReference type="PANTHER" id="PTHR32305:SF15">
    <property type="entry name" value="PROTEIN RHSA-RELATED"/>
    <property type="match status" value="1"/>
</dbReference>
<dbReference type="Pfam" id="PF04717">
    <property type="entry name" value="Phage_base_V"/>
    <property type="match status" value="1"/>
</dbReference>
<dbReference type="NCBIfam" id="TIGR01646">
    <property type="entry name" value="vgr_GE"/>
    <property type="match status" value="1"/>
</dbReference>
<feature type="domain" description="Gp5/Type VI secretion system Vgr protein OB-fold" evidence="5">
    <location>
        <begin position="444"/>
        <end position="512"/>
    </location>
</feature>
<dbReference type="SUPFAM" id="SSF69349">
    <property type="entry name" value="Phage fibre proteins"/>
    <property type="match status" value="2"/>
</dbReference>
<dbReference type="Gene3D" id="2.40.50.230">
    <property type="entry name" value="Gp5 N-terminal domain"/>
    <property type="match status" value="1"/>
</dbReference>
<protein>
    <submittedName>
        <fullName evidence="7">Type IV secretion protein Rhs</fullName>
    </submittedName>
</protein>
<dbReference type="InterPro" id="IPR006531">
    <property type="entry name" value="Gp5/Vgr_OB"/>
</dbReference>
<dbReference type="Pfam" id="PF05954">
    <property type="entry name" value="Phage_GPD"/>
    <property type="match status" value="1"/>
</dbReference>
<gene>
    <name evidence="7" type="ORF">CYFUS_003204</name>
</gene>
<evidence type="ECO:0000256" key="3">
    <source>
        <dbReference type="ARBA" id="ARBA00022525"/>
    </source>
</evidence>
<dbReference type="KEGG" id="cfus:CYFUS_003204"/>
<dbReference type="InterPro" id="IPR050708">
    <property type="entry name" value="T6SS_VgrG/RHS"/>
</dbReference>
<evidence type="ECO:0000313" key="8">
    <source>
        <dbReference type="Proteomes" id="UP000217257"/>
    </source>
</evidence>
<dbReference type="Gene3D" id="3.55.50.10">
    <property type="entry name" value="Baseplate protein-like domains"/>
    <property type="match status" value="1"/>
</dbReference>
<dbReference type="GO" id="GO:0005576">
    <property type="term" value="C:extracellular region"/>
    <property type="evidence" value="ECO:0007669"/>
    <property type="project" value="UniProtKB-SubCell"/>
</dbReference>
<evidence type="ECO:0000256" key="4">
    <source>
        <dbReference type="SAM" id="MobiDB-lite"/>
    </source>
</evidence>
<comment type="similarity">
    <text evidence="2">Belongs to the VgrG protein family.</text>
</comment>
<feature type="compositionally biased region" description="Polar residues" evidence="4">
    <location>
        <begin position="528"/>
        <end position="537"/>
    </location>
</feature>
<accession>A0A250J1B2</accession>
<dbReference type="Pfam" id="PF22178">
    <property type="entry name" value="Gp5_trimer_C"/>
    <property type="match status" value="1"/>
</dbReference>
<evidence type="ECO:0000313" key="7">
    <source>
        <dbReference type="EMBL" id="ATB37779.1"/>
    </source>
</evidence>
<reference evidence="7 8" key="1">
    <citation type="submission" date="2017-06" db="EMBL/GenBank/DDBJ databases">
        <title>Sequencing and comparative analysis of myxobacterial genomes.</title>
        <authorList>
            <person name="Rupp O."/>
            <person name="Goesmann A."/>
            <person name="Sogaard-Andersen L."/>
        </authorList>
    </citation>
    <scope>NUCLEOTIDE SEQUENCE [LARGE SCALE GENOMIC DNA]</scope>
    <source>
        <strain evidence="7 8">DSM 52655</strain>
    </source>
</reference>
<dbReference type="InterPro" id="IPR054030">
    <property type="entry name" value="Gp5_Vgr_C"/>
</dbReference>
<feature type="domain" description="Gp5/Type VI secretion system Vgr C-terminal trimerisation" evidence="6">
    <location>
        <begin position="529"/>
        <end position="626"/>
    </location>
</feature>
<name>A0A250J1B2_9BACT</name>
<dbReference type="NCBIfam" id="TIGR03361">
    <property type="entry name" value="VI_Rhs_Vgr"/>
    <property type="match status" value="1"/>
</dbReference>
<dbReference type="Pfam" id="PF06715">
    <property type="entry name" value="Gp5_C"/>
    <property type="match status" value="1"/>
</dbReference>
<comment type="subcellular location">
    <subcellularLocation>
        <location evidence="1">Secreted</location>
    </subcellularLocation>
</comment>
<organism evidence="7 8">
    <name type="scientific">Cystobacter fuscus</name>
    <dbReference type="NCBI Taxonomy" id="43"/>
    <lineage>
        <taxon>Bacteria</taxon>
        <taxon>Pseudomonadati</taxon>
        <taxon>Myxococcota</taxon>
        <taxon>Myxococcia</taxon>
        <taxon>Myxococcales</taxon>
        <taxon>Cystobacterineae</taxon>
        <taxon>Archangiaceae</taxon>
        <taxon>Cystobacter</taxon>
    </lineage>
</organism>
<proteinExistence type="inferred from homology"/>
<dbReference type="Gene3D" id="2.30.110.50">
    <property type="match status" value="1"/>
</dbReference>